<sequence>MMAAPASDPKWLHEGHRTPQPEAEAQYERMTLTAEIEEDLHRRGASTEMLELLKEIDADLQLPAAPAGQLGGEIRAKALRCISHMLQGCSSGHCSWFQAALLLDRLTASNDYRLEQLPLACVCVARLVIKCACSVATPLTSESPQMHMIKEFSTWLESTQDCLASEVSNRALNLHEKTVLKALDWQAEVPCVEQWCRIYFTRFGRLAGREYQAPLQQMHGTALMFARAVVMCVPASAELSHGKLATGLFSLSFVYSSLLPMALLKPETMADAEWSALFAATQPRGELPTCRLPKLLTLGRPLGLFVLKRIISRNLLRRGFRDPKLETLNPKGHPRTMRIMDMICLTVKEELDVIRAQAARMLEALGETFQQIHCFHVQGAGNR</sequence>
<keyword evidence="3" id="KW-1185">Reference proteome</keyword>
<dbReference type="EMBL" id="CAJNDS010002492">
    <property type="protein sequence ID" value="CAE7496965.1"/>
    <property type="molecule type" value="Genomic_DNA"/>
</dbReference>
<evidence type="ECO:0000313" key="3">
    <source>
        <dbReference type="Proteomes" id="UP000604046"/>
    </source>
</evidence>
<accession>A0A812SU88</accession>
<gene>
    <name evidence="2" type="primary">KCNQ2</name>
    <name evidence="2" type="ORF">SNAT2548_LOCUS27834</name>
</gene>
<comment type="caution">
    <text evidence="2">The sequence shown here is derived from an EMBL/GenBank/DDBJ whole genome shotgun (WGS) entry which is preliminary data.</text>
</comment>
<organism evidence="2 3">
    <name type="scientific">Symbiodinium natans</name>
    <dbReference type="NCBI Taxonomy" id="878477"/>
    <lineage>
        <taxon>Eukaryota</taxon>
        <taxon>Sar</taxon>
        <taxon>Alveolata</taxon>
        <taxon>Dinophyceae</taxon>
        <taxon>Suessiales</taxon>
        <taxon>Symbiodiniaceae</taxon>
        <taxon>Symbiodinium</taxon>
    </lineage>
</organism>
<evidence type="ECO:0000256" key="1">
    <source>
        <dbReference type="SAM" id="MobiDB-lite"/>
    </source>
</evidence>
<reference evidence="2" key="1">
    <citation type="submission" date="2021-02" db="EMBL/GenBank/DDBJ databases">
        <authorList>
            <person name="Dougan E. K."/>
            <person name="Rhodes N."/>
            <person name="Thang M."/>
            <person name="Chan C."/>
        </authorList>
    </citation>
    <scope>NUCLEOTIDE SEQUENCE</scope>
</reference>
<proteinExistence type="predicted"/>
<dbReference type="AlphaFoldDB" id="A0A812SU88"/>
<name>A0A812SU88_9DINO</name>
<protein>
    <submittedName>
        <fullName evidence="2">KCNQ2 protein</fullName>
    </submittedName>
</protein>
<feature type="region of interest" description="Disordered" evidence="1">
    <location>
        <begin position="1"/>
        <end position="25"/>
    </location>
</feature>
<feature type="compositionally biased region" description="Basic and acidic residues" evidence="1">
    <location>
        <begin position="10"/>
        <end position="19"/>
    </location>
</feature>
<dbReference type="Proteomes" id="UP000604046">
    <property type="component" value="Unassembled WGS sequence"/>
</dbReference>
<dbReference type="OrthoDB" id="437633at2759"/>
<evidence type="ECO:0000313" key="2">
    <source>
        <dbReference type="EMBL" id="CAE7496965.1"/>
    </source>
</evidence>